<feature type="domain" description="SWIM-type" evidence="2">
    <location>
        <begin position="91"/>
        <end position="127"/>
    </location>
</feature>
<dbReference type="GO" id="GO:0008270">
    <property type="term" value="F:zinc ion binding"/>
    <property type="evidence" value="ECO:0007669"/>
    <property type="project" value="UniProtKB-KW"/>
</dbReference>
<keyword evidence="4" id="KW-1185">Reference proteome</keyword>
<accession>A0AAD9PUG7</accession>
<keyword evidence="1" id="KW-0479">Metal-binding</keyword>
<reference evidence="3" key="2">
    <citation type="journal article" date="2023" name="Science">
        <title>Genomic signatures of disease resistance in endangered staghorn corals.</title>
        <authorList>
            <person name="Vollmer S.V."/>
            <person name="Selwyn J.D."/>
            <person name="Despard B.A."/>
            <person name="Roesel C.L."/>
        </authorList>
    </citation>
    <scope>NUCLEOTIDE SEQUENCE</scope>
    <source>
        <strain evidence="3">K2</strain>
    </source>
</reference>
<dbReference type="AlphaFoldDB" id="A0AAD9PUG7"/>
<gene>
    <name evidence="3" type="ORF">P5673_030817</name>
</gene>
<reference evidence="3" key="1">
    <citation type="journal article" date="2023" name="G3 (Bethesda)">
        <title>Whole genome assembly and annotation of the endangered Caribbean coral Acropora cervicornis.</title>
        <authorList>
            <person name="Selwyn J.D."/>
            <person name="Vollmer S.V."/>
        </authorList>
    </citation>
    <scope>NUCLEOTIDE SEQUENCE</scope>
    <source>
        <strain evidence="3">K2</strain>
    </source>
</reference>
<keyword evidence="1" id="KW-0862">Zinc</keyword>
<name>A0AAD9PUG7_ACRCE</name>
<keyword evidence="1" id="KW-0863">Zinc-finger</keyword>
<dbReference type="EMBL" id="JARQWQ010000136">
    <property type="protein sequence ID" value="KAK2548890.1"/>
    <property type="molecule type" value="Genomic_DNA"/>
</dbReference>
<sequence>MASTSDNGGNILWTKTLVSVPRFSYVQINQHLKDGGRKEIGQKGYKFFVENYIHDVYVGKPSRHGDLACIVQARCHRSQRKNEDPHSLEIEVVNSNGDANISKAKCSCKAGEGGHCNHITGLLYTLNHCFLLGITEIPADKTCTSLPQMWHQPRGGRIVAEPIMNCVFANSSTDRAGTRKRLPVTC</sequence>
<dbReference type="InterPro" id="IPR007527">
    <property type="entry name" value="Znf_SWIM"/>
</dbReference>
<evidence type="ECO:0000313" key="3">
    <source>
        <dbReference type="EMBL" id="KAK2548890.1"/>
    </source>
</evidence>
<dbReference type="PANTHER" id="PTHR47526:SF3">
    <property type="entry name" value="PHD-TYPE DOMAIN-CONTAINING PROTEIN"/>
    <property type="match status" value="1"/>
</dbReference>
<dbReference type="PANTHER" id="PTHR47526">
    <property type="entry name" value="ATP-DEPENDENT DNA HELICASE"/>
    <property type="match status" value="1"/>
</dbReference>
<evidence type="ECO:0000256" key="1">
    <source>
        <dbReference type="PROSITE-ProRule" id="PRU00325"/>
    </source>
</evidence>
<organism evidence="3 4">
    <name type="scientific">Acropora cervicornis</name>
    <name type="common">Staghorn coral</name>
    <dbReference type="NCBI Taxonomy" id="6130"/>
    <lineage>
        <taxon>Eukaryota</taxon>
        <taxon>Metazoa</taxon>
        <taxon>Cnidaria</taxon>
        <taxon>Anthozoa</taxon>
        <taxon>Hexacorallia</taxon>
        <taxon>Scleractinia</taxon>
        <taxon>Astrocoeniina</taxon>
        <taxon>Acroporidae</taxon>
        <taxon>Acropora</taxon>
    </lineage>
</organism>
<proteinExistence type="predicted"/>
<evidence type="ECO:0000313" key="4">
    <source>
        <dbReference type="Proteomes" id="UP001249851"/>
    </source>
</evidence>
<protein>
    <recommendedName>
        <fullName evidence="2">SWIM-type domain-containing protein</fullName>
    </recommendedName>
</protein>
<dbReference type="Proteomes" id="UP001249851">
    <property type="component" value="Unassembled WGS sequence"/>
</dbReference>
<evidence type="ECO:0000259" key="2">
    <source>
        <dbReference type="PROSITE" id="PS50966"/>
    </source>
</evidence>
<dbReference type="PROSITE" id="PS50966">
    <property type="entry name" value="ZF_SWIM"/>
    <property type="match status" value="1"/>
</dbReference>
<comment type="caution">
    <text evidence="3">The sequence shown here is derived from an EMBL/GenBank/DDBJ whole genome shotgun (WGS) entry which is preliminary data.</text>
</comment>